<evidence type="ECO:0000256" key="5">
    <source>
        <dbReference type="ARBA" id="ARBA00022519"/>
    </source>
</evidence>
<keyword evidence="17" id="KW-1185">Reference proteome</keyword>
<dbReference type="Gene3D" id="1.10.287.950">
    <property type="entry name" value="Methyl-accepting chemotaxis protein"/>
    <property type="match status" value="1"/>
</dbReference>
<dbReference type="GO" id="GO:0004888">
    <property type="term" value="F:transmembrane signaling receptor activity"/>
    <property type="evidence" value="ECO:0007669"/>
    <property type="project" value="InterPro"/>
</dbReference>
<organism evidence="16 17">
    <name type="scientific">Achromobacter spanius</name>
    <dbReference type="NCBI Taxonomy" id="217203"/>
    <lineage>
        <taxon>Bacteria</taxon>
        <taxon>Pseudomonadati</taxon>
        <taxon>Pseudomonadota</taxon>
        <taxon>Betaproteobacteria</taxon>
        <taxon>Burkholderiales</taxon>
        <taxon>Alcaligenaceae</taxon>
        <taxon>Achromobacter</taxon>
    </lineage>
</organism>
<evidence type="ECO:0000256" key="1">
    <source>
        <dbReference type="ARBA" id="ARBA00004429"/>
    </source>
</evidence>
<evidence type="ECO:0000256" key="12">
    <source>
        <dbReference type="SAM" id="Coils"/>
    </source>
</evidence>
<keyword evidence="8 13" id="KW-0472">Membrane</keyword>
<dbReference type="CDD" id="cd11386">
    <property type="entry name" value="MCP_signal"/>
    <property type="match status" value="1"/>
</dbReference>
<evidence type="ECO:0000256" key="7">
    <source>
        <dbReference type="ARBA" id="ARBA00022989"/>
    </source>
</evidence>
<comment type="similarity">
    <text evidence="10">Belongs to the methyl-accepting chemotaxis (MCP) protein family.</text>
</comment>
<dbReference type="Pfam" id="PF00015">
    <property type="entry name" value="MCPsignal"/>
    <property type="match status" value="1"/>
</dbReference>
<name>A0A2S0I7F0_9BURK</name>
<dbReference type="InterPro" id="IPR004089">
    <property type="entry name" value="MCPsignal_dom"/>
</dbReference>
<evidence type="ECO:0000256" key="3">
    <source>
        <dbReference type="ARBA" id="ARBA00022481"/>
    </source>
</evidence>
<evidence type="ECO:0000313" key="17">
    <source>
        <dbReference type="Proteomes" id="UP000239477"/>
    </source>
</evidence>
<evidence type="ECO:0000256" key="8">
    <source>
        <dbReference type="ARBA" id="ARBA00023136"/>
    </source>
</evidence>
<dbReference type="EMBL" id="CP023270">
    <property type="protein sequence ID" value="AVJ27970.1"/>
    <property type="molecule type" value="Genomic_DNA"/>
</dbReference>
<evidence type="ECO:0000259" key="14">
    <source>
        <dbReference type="PROSITE" id="PS50111"/>
    </source>
</evidence>
<gene>
    <name evidence="16" type="ORF">CLM73_13050</name>
</gene>
<keyword evidence="3" id="KW-0488">Methylation</keyword>
<keyword evidence="9 11" id="KW-0807">Transducer</keyword>
<dbReference type="GO" id="GO:0006935">
    <property type="term" value="P:chemotaxis"/>
    <property type="evidence" value="ECO:0007669"/>
    <property type="project" value="UniProtKB-KW"/>
</dbReference>
<dbReference type="SMART" id="SM00304">
    <property type="entry name" value="HAMP"/>
    <property type="match status" value="1"/>
</dbReference>
<dbReference type="InterPro" id="IPR003660">
    <property type="entry name" value="HAMP_dom"/>
</dbReference>
<proteinExistence type="inferred from homology"/>
<comment type="subcellular location">
    <subcellularLocation>
        <location evidence="1">Cell inner membrane</location>
        <topology evidence="1">Multi-pass membrane protein</topology>
    </subcellularLocation>
</comment>
<dbReference type="PROSITE" id="PS50885">
    <property type="entry name" value="HAMP"/>
    <property type="match status" value="1"/>
</dbReference>
<dbReference type="PRINTS" id="PR00260">
    <property type="entry name" value="CHEMTRNSDUCR"/>
</dbReference>
<dbReference type="Pfam" id="PF02203">
    <property type="entry name" value="TarH"/>
    <property type="match status" value="1"/>
</dbReference>
<keyword evidence="7 13" id="KW-1133">Transmembrane helix</keyword>
<dbReference type="PANTHER" id="PTHR43531:SF14">
    <property type="entry name" value="METHYL-ACCEPTING CHEMOTAXIS PROTEIN I-RELATED"/>
    <property type="match status" value="1"/>
</dbReference>
<dbReference type="Pfam" id="PF00672">
    <property type="entry name" value="HAMP"/>
    <property type="match status" value="1"/>
</dbReference>
<dbReference type="SUPFAM" id="SSF58104">
    <property type="entry name" value="Methyl-accepting chemotaxis protein (MCP) signaling domain"/>
    <property type="match status" value="1"/>
</dbReference>
<evidence type="ECO:0000256" key="4">
    <source>
        <dbReference type="ARBA" id="ARBA00022500"/>
    </source>
</evidence>
<evidence type="ECO:0000259" key="15">
    <source>
        <dbReference type="PROSITE" id="PS50885"/>
    </source>
</evidence>
<keyword evidence="2" id="KW-1003">Cell membrane</keyword>
<keyword evidence="12" id="KW-0175">Coiled coil</keyword>
<dbReference type="GO" id="GO:0005886">
    <property type="term" value="C:plasma membrane"/>
    <property type="evidence" value="ECO:0007669"/>
    <property type="project" value="UniProtKB-SubCell"/>
</dbReference>
<keyword evidence="4" id="KW-0145">Chemotaxis</keyword>
<dbReference type="SUPFAM" id="SSF47170">
    <property type="entry name" value="Aspartate receptor, ligand-binding domain"/>
    <property type="match status" value="1"/>
</dbReference>
<feature type="coiled-coil region" evidence="12">
    <location>
        <begin position="523"/>
        <end position="550"/>
    </location>
</feature>
<dbReference type="PROSITE" id="PS50111">
    <property type="entry name" value="CHEMOTAXIS_TRANSDUC_2"/>
    <property type="match status" value="1"/>
</dbReference>
<dbReference type="CDD" id="cd06225">
    <property type="entry name" value="HAMP"/>
    <property type="match status" value="1"/>
</dbReference>
<keyword evidence="6 13" id="KW-0812">Transmembrane</keyword>
<evidence type="ECO:0000256" key="13">
    <source>
        <dbReference type="SAM" id="Phobius"/>
    </source>
</evidence>
<dbReference type="InterPro" id="IPR035440">
    <property type="entry name" value="4HB_MCP_dom_sf"/>
</dbReference>
<evidence type="ECO:0000256" key="9">
    <source>
        <dbReference type="ARBA" id="ARBA00023224"/>
    </source>
</evidence>
<evidence type="ECO:0000256" key="6">
    <source>
        <dbReference type="ARBA" id="ARBA00022692"/>
    </source>
</evidence>
<feature type="domain" description="HAMP" evidence="15">
    <location>
        <begin position="248"/>
        <end position="300"/>
    </location>
</feature>
<protein>
    <submittedName>
        <fullName evidence="16">Methyl-accepting chemotaxis protein</fullName>
    </submittedName>
</protein>
<dbReference type="FunFam" id="1.10.287.950:FF:000001">
    <property type="entry name" value="Methyl-accepting chemotaxis sensory transducer"/>
    <property type="match status" value="1"/>
</dbReference>
<dbReference type="GO" id="GO:0007165">
    <property type="term" value="P:signal transduction"/>
    <property type="evidence" value="ECO:0007669"/>
    <property type="project" value="UniProtKB-KW"/>
</dbReference>
<keyword evidence="5" id="KW-0997">Cell inner membrane</keyword>
<dbReference type="AlphaFoldDB" id="A0A2S0I7F0"/>
<sequence>MSPPRLCQEIAKLHLHNPCHCREGGQGYTWMDMRKNLRVTTALSAILALFVVLFAVAAAAGITVLRDNRADIEALGRGSIERASDLADMTSRLFQARAALTDAKTAMEGGLEEARNTSLAQADALLKQAAASLARLRANPDDSAQGAPLFGQVLTAYGTFADQTLAPISKAIQGWNGIEVNRLTDKALPASGAGYVKQVEAYQAYAREHGQQAVAGASRTLERVIVVAAAVLGFVLVLAILIRLGFRRSIVRPLNEAGAHFDRIADGDLTQVITQRGDNEIGVLYSAMRRMQTGLSAAVASVRLGVEEIHTGSGEIAAGGADMSDRAARQAGSLQEAAANMTQLAHTVQMTAGNADLASRQAVSATQLAQRGGQAVDEVVHSMQGIADSARRIGEIVGVVDSIAFQTNILALNAAVEAARAGEQGKGFAVVAGEVRSLAQRSAQAAREIKGLIEDSAARVDAGVRHVNLAGDTMRDMVASVDRVTQIVAEISSATAEQAAGIASVNDAVADIERSTQETAAMVEETAAAAAALEAQAQGLRRAVAKFQIAQGAQAAAREASAGELRQDGASVALGHERQVPVLDLVLDMGGRRGDVLRADALA</sequence>
<feature type="transmembrane region" description="Helical" evidence="13">
    <location>
        <begin position="224"/>
        <end position="246"/>
    </location>
</feature>
<feature type="transmembrane region" description="Helical" evidence="13">
    <location>
        <begin position="42"/>
        <end position="65"/>
    </location>
</feature>
<dbReference type="Proteomes" id="UP000239477">
    <property type="component" value="Chromosome"/>
</dbReference>
<evidence type="ECO:0000256" key="2">
    <source>
        <dbReference type="ARBA" id="ARBA00022475"/>
    </source>
</evidence>
<dbReference type="SMART" id="SM00283">
    <property type="entry name" value="MA"/>
    <property type="match status" value="1"/>
</dbReference>
<evidence type="ECO:0000313" key="16">
    <source>
        <dbReference type="EMBL" id="AVJ27970.1"/>
    </source>
</evidence>
<dbReference type="PANTHER" id="PTHR43531">
    <property type="entry name" value="PROTEIN ICFG"/>
    <property type="match status" value="1"/>
</dbReference>
<dbReference type="InterPro" id="IPR051310">
    <property type="entry name" value="MCP_chemotaxis"/>
</dbReference>
<reference evidence="16 17" key="1">
    <citation type="submission" date="2017-09" db="EMBL/GenBank/DDBJ databases">
        <title>Genomic, metabolic, and phenotypic characteristics of bacterial isolates from the natural microbiome of the model nematode Caenorhabditis elegans.</title>
        <authorList>
            <person name="Zimmermann J."/>
            <person name="Obeng N."/>
            <person name="Yang W."/>
            <person name="Obeng O."/>
            <person name="Kissoyan K."/>
            <person name="Pees B."/>
            <person name="Dirksen P."/>
            <person name="Hoppner M."/>
            <person name="Franke A."/>
            <person name="Rosenstiel P."/>
            <person name="Leippe M."/>
            <person name="Dierking K."/>
            <person name="Kaleta C."/>
            <person name="Schulenburg H."/>
        </authorList>
    </citation>
    <scope>NUCLEOTIDE SEQUENCE [LARGE SCALE GENOMIC DNA]</scope>
    <source>
        <strain evidence="16 17">MYb73</strain>
    </source>
</reference>
<feature type="domain" description="Methyl-accepting transducer" evidence="14">
    <location>
        <begin position="305"/>
        <end position="534"/>
    </location>
</feature>
<dbReference type="InterPro" id="IPR003122">
    <property type="entry name" value="Tar_rcpt_lig-bd"/>
</dbReference>
<evidence type="ECO:0000256" key="10">
    <source>
        <dbReference type="ARBA" id="ARBA00029447"/>
    </source>
</evidence>
<evidence type="ECO:0000256" key="11">
    <source>
        <dbReference type="PROSITE-ProRule" id="PRU00284"/>
    </source>
</evidence>
<accession>A0A2S0I7F0</accession>
<dbReference type="Gene3D" id="1.20.120.30">
    <property type="entry name" value="Aspartate receptor, ligand-binding domain"/>
    <property type="match status" value="1"/>
</dbReference>
<dbReference type="InterPro" id="IPR004090">
    <property type="entry name" value="Chemotax_Me-accpt_rcpt"/>
</dbReference>